<sequence>MITERIRLDETNILLKTDLINHKLSNFILRQRMELINYTRDNKEFLISFEPVNAEDAPFIAKVMVKAGKIAEVGPMAAVAGTISELSMNFLIKNGAKYAIVENGGDIAIKTNKDVVMGLYAGTSSLSGQIGFKIKYGKTPMGICTSSGTVGHSISLGRADSVTVFADHASIADALATSIANEAKGDLEQDAVQNCLARAEDFKPYFRGVMIVVGESAGTVGKIPKLIKTDKKVVLGDLFDIY</sequence>
<dbReference type="InterPro" id="IPR037456">
    <property type="entry name" value="MA1715-like"/>
</dbReference>
<proteinExistence type="inferred from homology"/>
<accession>A0A2A2H9B0</accession>
<dbReference type="InterPro" id="IPR007183">
    <property type="entry name" value="UPF0280"/>
</dbReference>
<dbReference type="InterPro" id="IPR003374">
    <property type="entry name" value="ApbE-like_sf"/>
</dbReference>
<evidence type="ECO:0000313" key="3">
    <source>
        <dbReference type="Proteomes" id="UP000217784"/>
    </source>
</evidence>
<dbReference type="SUPFAM" id="SSF143631">
    <property type="entry name" value="ApbE-like"/>
    <property type="match status" value="1"/>
</dbReference>
<dbReference type="PIRSF" id="PIRSF006421">
    <property type="entry name" value="UCP006421"/>
    <property type="match status" value="1"/>
</dbReference>
<gene>
    <name evidence="2" type="ORF">ASJ80_14295</name>
</gene>
<dbReference type="AlphaFoldDB" id="A0A2A2H9B0"/>
<dbReference type="RefSeq" id="WP_069583462.1">
    <property type="nucleotide sequence ID" value="NZ_LMVM01000001.1"/>
</dbReference>
<dbReference type="Proteomes" id="UP000217784">
    <property type="component" value="Unassembled WGS sequence"/>
</dbReference>
<comment type="caution">
    <text evidence="2">The sequence shown here is derived from an EMBL/GenBank/DDBJ whole genome shotgun (WGS) entry which is preliminary data.</text>
</comment>
<dbReference type="EMBL" id="LMVM01000001">
    <property type="protein sequence ID" value="PAV06012.1"/>
    <property type="molecule type" value="Genomic_DNA"/>
</dbReference>
<evidence type="ECO:0000313" key="2">
    <source>
        <dbReference type="EMBL" id="PAV06012.1"/>
    </source>
</evidence>
<dbReference type="NCBIfam" id="NF003321">
    <property type="entry name" value="PRK04334.1-1"/>
    <property type="match status" value="1"/>
</dbReference>
<name>A0A2A2H9B0_METBR</name>
<comment type="similarity">
    <text evidence="1">Belongs to the UPF0280 family.</text>
</comment>
<keyword evidence="3" id="KW-1185">Reference proteome</keyword>
<organism evidence="2 3">
    <name type="scientific">Methanobacterium bryantii</name>
    <dbReference type="NCBI Taxonomy" id="2161"/>
    <lineage>
        <taxon>Archaea</taxon>
        <taxon>Methanobacteriati</taxon>
        <taxon>Methanobacteriota</taxon>
        <taxon>Methanomada group</taxon>
        <taxon>Methanobacteria</taxon>
        <taxon>Methanobacteriales</taxon>
        <taxon>Methanobacteriaceae</taxon>
        <taxon>Methanobacterium</taxon>
    </lineage>
</organism>
<dbReference type="OrthoDB" id="50299at2157"/>
<evidence type="ECO:0000256" key="1">
    <source>
        <dbReference type="HAMAP-Rule" id="MF_01079"/>
    </source>
</evidence>
<dbReference type="Gene3D" id="3.10.520.10">
    <property type="entry name" value="ApbE-like domains"/>
    <property type="match status" value="1"/>
</dbReference>
<protein>
    <recommendedName>
        <fullName evidence="1">UPF0280 protein ASJ80_14295</fullName>
    </recommendedName>
</protein>
<reference evidence="2 3" key="1">
    <citation type="journal article" date="2017" name="BMC Genomics">
        <title>Genomic analysis of methanogenic archaea reveals a shift towards energy conservation.</title>
        <authorList>
            <person name="Gilmore S.P."/>
            <person name="Henske J.K."/>
            <person name="Sexton J.A."/>
            <person name="Solomon K.V."/>
            <person name="Seppala S."/>
            <person name="Yoo J.I."/>
            <person name="Huyett L.M."/>
            <person name="Pressman A."/>
            <person name="Cogan J.Z."/>
            <person name="Kivenson V."/>
            <person name="Peng X."/>
            <person name="Tan Y."/>
            <person name="Valentine D.L."/>
            <person name="O'Malley M.A."/>
        </authorList>
    </citation>
    <scope>NUCLEOTIDE SEQUENCE [LARGE SCALE GENOMIC DNA]</scope>
    <source>
        <strain evidence="2 3">M.o.H.</strain>
    </source>
</reference>
<dbReference type="HAMAP" id="MF_01079">
    <property type="entry name" value="UPF0280"/>
    <property type="match status" value="1"/>
</dbReference>